<comment type="caution">
    <text evidence="10">The sequence shown here is derived from an EMBL/GenBank/DDBJ whole genome shotgun (WGS) entry which is preliminary data.</text>
</comment>
<dbReference type="SUPFAM" id="SSF52317">
    <property type="entry name" value="Class I glutamine amidotransferase-like"/>
    <property type="match status" value="1"/>
</dbReference>
<dbReference type="GO" id="GO:0016829">
    <property type="term" value="F:lyase activity"/>
    <property type="evidence" value="ECO:0007669"/>
    <property type="project" value="UniProtKB-KW"/>
</dbReference>
<evidence type="ECO:0000313" key="11">
    <source>
        <dbReference type="Proteomes" id="UP000070810"/>
    </source>
</evidence>
<keyword evidence="3" id="KW-0378">Hydrolase</keyword>
<dbReference type="PIRSF" id="PIRSF005639">
    <property type="entry name" value="Glut_amidoT_SNO"/>
    <property type="match status" value="1"/>
</dbReference>
<feature type="active site" description="Charge relay system" evidence="8">
    <location>
        <position position="213"/>
    </location>
</feature>
<feature type="binding site" evidence="9">
    <location>
        <position position="120"/>
    </location>
    <ligand>
        <name>L-glutamine</name>
        <dbReference type="ChEBI" id="CHEBI:58359"/>
    </ligand>
</feature>
<dbReference type="Pfam" id="PF01174">
    <property type="entry name" value="SNO"/>
    <property type="match status" value="1"/>
</dbReference>
<dbReference type="GO" id="GO:1903600">
    <property type="term" value="C:glutaminase complex"/>
    <property type="evidence" value="ECO:0007669"/>
    <property type="project" value="TreeGrafter"/>
</dbReference>
<evidence type="ECO:0000256" key="3">
    <source>
        <dbReference type="ARBA" id="ARBA00022801"/>
    </source>
</evidence>
<accession>A0A147ESG7</accession>
<keyword evidence="5" id="KW-0315">Glutamine amidotransferase</keyword>
<dbReference type="Gene3D" id="3.40.50.880">
    <property type="match status" value="1"/>
</dbReference>
<feature type="active site" description="Charge relay system" evidence="8">
    <location>
        <position position="211"/>
    </location>
</feature>
<dbReference type="InterPro" id="IPR021196">
    <property type="entry name" value="PdxT/SNO_CS"/>
</dbReference>
<dbReference type="PANTHER" id="PTHR31559:SF0">
    <property type="entry name" value="PYRIDOXAL 5'-PHOSPHATE SYNTHASE SUBUNIT SNO1-RELATED"/>
    <property type="match status" value="1"/>
</dbReference>
<gene>
    <name evidence="10" type="ORF">NS354_00035</name>
</gene>
<dbReference type="GO" id="GO:0005829">
    <property type="term" value="C:cytosol"/>
    <property type="evidence" value="ECO:0007669"/>
    <property type="project" value="TreeGrafter"/>
</dbReference>
<dbReference type="GO" id="GO:0004359">
    <property type="term" value="F:glutaminase activity"/>
    <property type="evidence" value="ECO:0007669"/>
    <property type="project" value="UniProtKB-EC"/>
</dbReference>
<feature type="binding site" evidence="9">
    <location>
        <begin position="59"/>
        <end position="61"/>
    </location>
    <ligand>
        <name>L-glutamine</name>
        <dbReference type="ChEBI" id="CHEBI:58359"/>
    </ligand>
</feature>
<dbReference type="PROSITE" id="PS01236">
    <property type="entry name" value="PDXT_SNO_1"/>
    <property type="match status" value="1"/>
</dbReference>
<feature type="active site" description="Nucleophile" evidence="8">
    <location>
        <position position="91"/>
    </location>
</feature>
<evidence type="ECO:0000256" key="4">
    <source>
        <dbReference type="ARBA" id="ARBA00022898"/>
    </source>
</evidence>
<comment type="similarity">
    <text evidence="1">Belongs to the glutaminase PdxT/SNO family.</text>
</comment>
<dbReference type="InterPro" id="IPR002161">
    <property type="entry name" value="PdxT/SNO"/>
</dbReference>
<evidence type="ECO:0000313" key="10">
    <source>
        <dbReference type="EMBL" id="KTR87456.1"/>
    </source>
</evidence>
<dbReference type="OrthoDB" id="9810320at2"/>
<evidence type="ECO:0000256" key="9">
    <source>
        <dbReference type="PIRSR" id="PIRSR005639-2"/>
    </source>
</evidence>
<feature type="binding site" evidence="9">
    <location>
        <begin position="154"/>
        <end position="155"/>
    </location>
    <ligand>
        <name>L-glutamine</name>
        <dbReference type="ChEBI" id="CHEBI:58359"/>
    </ligand>
</feature>
<keyword evidence="4" id="KW-0663">Pyridoxal phosphate</keyword>
<dbReference type="AlphaFoldDB" id="A0A147ESG7"/>
<evidence type="ECO:0000256" key="1">
    <source>
        <dbReference type="ARBA" id="ARBA00008345"/>
    </source>
</evidence>
<organism evidence="10 11">
    <name type="scientific">Leucobacter chromiiresistens</name>
    <dbReference type="NCBI Taxonomy" id="1079994"/>
    <lineage>
        <taxon>Bacteria</taxon>
        <taxon>Bacillati</taxon>
        <taxon>Actinomycetota</taxon>
        <taxon>Actinomycetes</taxon>
        <taxon>Micrococcales</taxon>
        <taxon>Microbacteriaceae</taxon>
        <taxon>Leucobacter</taxon>
    </lineage>
</organism>
<dbReference type="PATRIC" id="fig|1079994.3.peg.990"/>
<dbReference type="Proteomes" id="UP000070810">
    <property type="component" value="Unassembled WGS sequence"/>
</dbReference>
<dbReference type="PROSITE" id="PS51130">
    <property type="entry name" value="PDXT_SNO_2"/>
    <property type="match status" value="1"/>
</dbReference>
<dbReference type="NCBIfam" id="TIGR03800">
    <property type="entry name" value="PLP_synth_Pdx2"/>
    <property type="match status" value="1"/>
</dbReference>
<dbReference type="GO" id="GO:0042823">
    <property type="term" value="P:pyridoxal phosphate biosynthetic process"/>
    <property type="evidence" value="ECO:0007669"/>
    <property type="project" value="InterPro"/>
</dbReference>
<dbReference type="EMBL" id="LDRK01000002">
    <property type="protein sequence ID" value="KTR87456.1"/>
    <property type="molecule type" value="Genomic_DNA"/>
</dbReference>
<dbReference type="InterPro" id="IPR029062">
    <property type="entry name" value="Class_I_gatase-like"/>
</dbReference>
<protein>
    <recommendedName>
        <fullName evidence="2">glutaminase</fullName>
        <ecNumber evidence="2">3.5.1.2</ecNumber>
    </recommendedName>
</protein>
<name>A0A147ESG7_9MICO</name>
<evidence type="ECO:0000256" key="7">
    <source>
        <dbReference type="ARBA" id="ARBA00049534"/>
    </source>
</evidence>
<keyword evidence="6" id="KW-0456">Lyase</keyword>
<evidence type="ECO:0000256" key="8">
    <source>
        <dbReference type="PIRSR" id="PIRSR005639-1"/>
    </source>
</evidence>
<evidence type="ECO:0000256" key="2">
    <source>
        <dbReference type="ARBA" id="ARBA00012918"/>
    </source>
</evidence>
<dbReference type="PROSITE" id="PS51274">
    <property type="entry name" value="GATASE_COBBQ"/>
    <property type="match status" value="1"/>
</dbReference>
<evidence type="ECO:0000256" key="5">
    <source>
        <dbReference type="ARBA" id="ARBA00022962"/>
    </source>
</evidence>
<dbReference type="PROSITE" id="PS51273">
    <property type="entry name" value="GATASE_TYPE_1"/>
    <property type="match status" value="1"/>
</dbReference>
<evidence type="ECO:0000256" key="6">
    <source>
        <dbReference type="ARBA" id="ARBA00023239"/>
    </source>
</evidence>
<proteinExistence type="inferred from homology"/>
<dbReference type="GO" id="GO:0008614">
    <property type="term" value="P:pyridoxine metabolic process"/>
    <property type="evidence" value="ECO:0007669"/>
    <property type="project" value="TreeGrafter"/>
</dbReference>
<comment type="catalytic activity">
    <reaction evidence="7">
        <text>L-glutamine + H2O = L-glutamate + NH4(+)</text>
        <dbReference type="Rhea" id="RHEA:15889"/>
        <dbReference type="ChEBI" id="CHEBI:15377"/>
        <dbReference type="ChEBI" id="CHEBI:28938"/>
        <dbReference type="ChEBI" id="CHEBI:29985"/>
        <dbReference type="ChEBI" id="CHEBI:58359"/>
        <dbReference type="EC" id="3.5.1.2"/>
    </reaction>
</comment>
<dbReference type="EC" id="3.5.1.2" evidence="2"/>
<keyword evidence="11" id="KW-1185">Reference proteome</keyword>
<reference evidence="10 11" key="1">
    <citation type="journal article" date="2016" name="Front. Microbiol.">
        <title>Genomic Resource of Rice Seed Associated Bacteria.</title>
        <authorList>
            <person name="Midha S."/>
            <person name="Bansal K."/>
            <person name="Sharma S."/>
            <person name="Kumar N."/>
            <person name="Patil P.P."/>
            <person name="Chaudhry V."/>
            <person name="Patil P.B."/>
        </authorList>
    </citation>
    <scope>NUCLEOTIDE SEQUENCE [LARGE SCALE GENOMIC DNA]</scope>
    <source>
        <strain evidence="10 11">NS354</strain>
    </source>
</reference>
<dbReference type="RefSeq" id="WP_058592589.1">
    <property type="nucleotide sequence ID" value="NZ_LDRK01000002.1"/>
</dbReference>
<dbReference type="PANTHER" id="PTHR31559">
    <property type="entry name" value="PYRIDOXAL 5'-PHOSPHATE SYNTHASE SUBUNIT SNO"/>
    <property type="match status" value="1"/>
</dbReference>
<sequence length="229" mass="23494">MVTHPRPAPVVGVLALQGGVAEHAEMLERLGARVVLVRRERDFAGADGPRLDALVLPGGESSTQDRLLRIFDLADGLRGVIAEGLPVLGTCAGLVLLAREVRDAAPGQRSFGVLDVAVRRNAIGPQTASRELELAVDAEDVVGQSDGRVRAAVIRAPEVVSVGPGARTICRAGGRALGATSAPVSADDDAGAGGSRGAQLRLGAVTGIAVHPELTGDPAFHRALLAQVR</sequence>